<dbReference type="Pfam" id="PF00890">
    <property type="entry name" value="FAD_binding_2"/>
    <property type="match status" value="1"/>
</dbReference>
<evidence type="ECO:0000256" key="2">
    <source>
        <dbReference type="ARBA" id="ARBA00022630"/>
    </source>
</evidence>
<feature type="chain" id="PRO_5001795334" description="FAD-dependent oxidoreductase 2 FAD-binding domain-containing protein" evidence="6">
    <location>
        <begin position="25"/>
        <end position="553"/>
    </location>
</feature>
<evidence type="ECO:0000256" key="5">
    <source>
        <dbReference type="SAM" id="Phobius"/>
    </source>
</evidence>
<evidence type="ECO:0000256" key="6">
    <source>
        <dbReference type="SAM" id="SignalP"/>
    </source>
</evidence>
<dbReference type="PANTHER" id="PTHR43400:SF7">
    <property type="entry name" value="FAD-DEPENDENT OXIDOREDUCTASE 2 FAD BINDING DOMAIN-CONTAINING PROTEIN"/>
    <property type="match status" value="1"/>
</dbReference>
<feature type="signal peptide" evidence="6">
    <location>
        <begin position="1"/>
        <end position="24"/>
    </location>
</feature>
<dbReference type="InterPro" id="IPR003953">
    <property type="entry name" value="FAD-dep_OxRdtase_2_FAD-bd"/>
</dbReference>
<dbReference type="SUPFAM" id="SSF56425">
    <property type="entry name" value="Succinate dehydrogenase/fumarate reductase flavoprotein, catalytic domain"/>
    <property type="match status" value="1"/>
</dbReference>
<proteinExistence type="predicted"/>
<comment type="cofactor">
    <cofactor evidence="1">
        <name>FAD</name>
        <dbReference type="ChEBI" id="CHEBI:57692"/>
    </cofactor>
</comment>
<keyword evidence="2" id="KW-0285">Flavoprotein</keyword>
<evidence type="ECO:0000259" key="7">
    <source>
        <dbReference type="Pfam" id="PF00890"/>
    </source>
</evidence>
<name>A0A085ML91_9BILA</name>
<evidence type="ECO:0000256" key="1">
    <source>
        <dbReference type="ARBA" id="ARBA00001974"/>
    </source>
</evidence>
<dbReference type="InterPro" id="IPR010960">
    <property type="entry name" value="Flavocytochrome_c"/>
</dbReference>
<dbReference type="Gene3D" id="3.90.700.10">
    <property type="entry name" value="Succinate dehydrogenase/fumarate reductase flavoprotein, catalytic domain"/>
    <property type="match status" value="1"/>
</dbReference>
<dbReference type="Proteomes" id="UP000030764">
    <property type="component" value="Unassembled WGS sequence"/>
</dbReference>
<keyword evidence="6" id="KW-0732">Signal</keyword>
<feature type="transmembrane region" description="Helical" evidence="5">
    <location>
        <begin position="531"/>
        <end position="550"/>
    </location>
</feature>
<evidence type="ECO:0000313" key="8">
    <source>
        <dbReference type="EMBL" id="KFD57987.1"/>
    </source>
</evidence>
<dbReference type="EMBL" id="KL363186">
    <property type="protein sequence ID" value="KFD57987.1"/>
    <property type="molecule type" value="Genomic_DNA"/>
</dbReference>
<keyword evidence="9" id="KW-1185">Reference proteome</keyword>
<evidence type="ECO:0000256" key="3">
    <source>
        <dbReference type="ARBA" id="ARBA00022827"/>
    </source>
</evidence>
<sequence length="553" mass="60163">MRRFALQAWLLLLFSKLLIQSVKTNPDATPHIVVVGAGLAGLSATLGALNQNANVTLIEIGRQVGGNSAKAASGINACESDLQKRSGVEDTCALFINDTLKAGQYMNNRQLVQLLAQRSASFVNELPRWGLNLSQLVILAGHSVKRTHRVAPTRGRAVAIGKALVQRYYTMVELAAFRTSANRHFRLLTNTNVTALITTRDGVSGVLVRNVNGSGARTISADAVVLATGGYSNDHTQDSLIMQYASWLKDFPTTNGPHAVGSGIKMARSVGAKLVDMNRLQLHPTGFVDPTNPSARTKFLAPEAFRGFGGILLDQSGRRFANELVQRDTLTAAITTHCKWDPIVRGSVAFLVVNNEVVRKLGQAEFRYYWKVKHFFEDVANGSMLAVHMGVDEQTINRTLYSYNASAAMNYDTFGKTVFPVTFLWDETLYVAKVTPVIHYSMGGIVTDTNMRVINVNGSIIKGLYAAGEVTGGMHGYDRLGGNSLIECLSSGSLAGVNAAVDEARKLHTEVVDKLQYNESSNAFQHTLHKGLAALMFFSILFLTGANYPFMLQ</sequence>
<dbReference type="Gene3D" id="3.50.50.60">
    <property type="entry name" value="FAD/NAD(P)-binding domain"/>
    <property type="match status" value="1"/>
</dbReference>
<dbReference type="PANTHER" id="PTHR43400">
    <property type="entry name" value="FUMARATE REDUCTASE"/>
    <property type="match status" value="1"/>
</dbReference>
<organism evidence="8 9">
    <name type="scientific">Trichuris suis</name>
    <name type="common">pig whipworm</name>
    <dbReference type="NCBI Taxonomy" id="68888"/>
    <lineage>
        <taxon>Eukaryota</taxon>
        <taxon>Metazoa</taxon>
        <taxon>Ecdysozoa</taxon>
        <taxon>Nematoda</taxon>
        <taxon>Enoplea</taxon>
        <taxon>Dorylaimia</taxon>
        <taxon>Trichinellida</taxon>
        <taxon>Trichuridae</taxon>
        <taxon>Trichuris</taxon>
    </lineage>
</organism>
<dbReference type="GO" id="GO:0016491">
    <property type="term" value="F:oxidoreductase activity"/>
    <property type="evidence" value="ECO:0007669"/>
    <property type="project" value="UniProtKB-KW"/>
</dbReference>
<evidence type="ECO:0000313" key="9">
    <source>
        <dbReference type="Proteomes" id="UP000030764"/>
    </source>
</evidence>
<dbReference type="InterPro" id="IPR036188">
    <property type="entry name" value="FAD/NAD-bd_sf"/>
</dbReference>
<keyword evidence="5" id="KW-1133">Transmembrane helix</keyword>
<keyword evidence="5" id="KW-0812">Transmembrane</keyword>
<dbReference type="InterPro" id="IPR050315">
    <property type="entry name" value="FAD-oxidoreductase_2"/>
</dbReference>
<keyword evidence="5" id="KW-0472">Membrane</keyword>
<keyword evidence="4" id="KW-0560">Oxidoreductase</keyword>
<dbReference type="SUPFAM" id="SSF51905">
    <property type="entry name" value="FAD/NAD(P)-binding domain"/>
    <property type="match status" value="1"/>
</dbReference>
<accession>A0A085ML91</accession>
<keyword evidence="3" id="KW-0274">FAD</keyword>
<feature type="domain" description="FAD-dependent oxidoreductase 2 FAD-binding" evidence="7">
    <location>
        <begin position="32"/>
        <end position="485"/>
    </location>
</feature>
<gene>
    <name evidence="8" type="ORF">M513_01220</name>
</gene>
<protein>
    <recommendedName>
        <fullName evidence="7">FAD-dependent oxidoreductase 2 FAD-binding domain-containing protein</fullName>
    </recommendedName>
</protein>
<reference evidence="8 9" key="1">
    <citation type="journal article" date="2014" name="Nat. Genet.">
        <title>Genome and transcriptome of the porcine whipworm Trichuris suis.</title>
        <authorList>
            <person name="Jex A.R."/>
            <person name="Nejsum P."/>
            <person name="Schwarz E.M."/>
            <person name="Hu L."/>
            <person name="Young N.D."/>
            <person name="Hall R.S."/>
            <person name="Korhonen P.K."/>
            <person name="Liao S."/>
            <person name="Thamsborg S."/>
            <person name="Xia J."/>
            <person name="Xu P."/>
            <person name="Wang S."/>
            <person name="Scheerlinck J.P."/>
            <person name="Hofmann A."/>
            <person name="Sternberg P.W."/>
            <person name="Wang J."/>
            <person name="Gasser R.B."/>
        </authorList>
    </citation>
    <scope>NUCLEOTIDE SEQUENCE [LARGE SCALE GENOMIC DNA]</scope>
    <source>
        <strain evidence="8">DCEP-RM93M</strain>
    </source>
</reference>
<dbReference type="InterPro" id="IPR027477">
    <property type="entry name" value="Succ_DH/fumarate_Rdtase_cat_sf"/>
</dbReference>
<dbReference type="NCBIfam" id="TIGR01813">
    <property type="entry name" value="flavo_cyto_c"/>
    <property type="match status" value="1"/>
</dbReference>
<dbReference type="AlphaFoldDB" id="A0A085ML91"/>
<dbReference type="GO" id="GO:0010181">
    <property type="term" value="F:FMN binding"/>
    <property type="evidence" value="ECO:0007669"/>
    <property type="project" value="InterPro"/>
</dbReference>
<evidence type="ECO:0000256" key="4">
    <source>
        <dbReference type="ARBA" id="ARBA00023002"/>
    </source>
</evidence>